<evidence type="ECO:0000256" key="1">
    <source>
        <dbReference type="SAM" id="Coils"/>
    </source>
</evidence>
<feature type="transmembrane region" description="Helical" evidence="2">
    <location>
        <begin position="6"/>
        <end position="28"/>
    </location>
</feature>
<keyword evidence="1" id="KW-0175">Coiled coil</keyword>
<gene>
    <name evidence="3" type="ORF">ACFQBM_09725</name>
</gene>
<dbReference type="Proteomes" id="UP001596425">
    <property type="component" value="Unassembled WGS sequence"/>
</dbReference>
<protein>
    <submittedName>
        <fullName evidence="3">Uncharacterized protein</fullName>
    </submittedName>
</protein>
<keyword evidence="2" id="KW-0812">Transmembrane</keyword>
<feature type="transmembrane region" description="Helical" evidence="2">
    <location>
        <begin position="197"/>
        <end position="218"/>
    </location>
</feature>
<proteinExistence type="predicted"/>
<feature type="transmembrane region" description="Helical" evidence="2">
    <location>
        <begin position="67"/>
        <end position="91"/>
    </location>
</feature>
<name>A0ABW1YLK8_9GAMM</name>
<organism evidence="3 4">
    <name type="scientific">Microbulbifer taiwanensis</name>
    <dbReference type="NCBI Taxonomy" id="986746"/>
    <lineage>
        <taxon>Bacteria</taxon>
        <taxon>Pseudomonadati</taxon>
        <taxon>Pseudomonadota</taxon>
        <taxon>Gammaproteobacteria</taxon>
        <taxon>Cellvibrionales</taxon>
        <taxon>Microbulbiferaceae</taxon>
        <taxon>Microbulbifer</taxon>
    </lineage>
</organism>
<dbReference type="EMBL" id="JBHSVR010000001">
    <property type="protein sequence ID" value="MFC6633560.1"/>
    <property type="molecule type" value="Genomic_DNA"/>
</dbReference>
<reference evidence="4" key="1">
    <citation type="journal article" date="2019" name="Int. J. Syst. Evol. Microbiol.">
        <title>The Global Catalogue of Microorganisms (GCM) 10K type strain sequencing project: providing services to taxonomists for standard genome sequencing and annotation.</title>
        <authorList>
            <consortium name="The Broad Institute Genomics Platform"/>
            <consortium name="The Broad Institute Genome Sequencing Center for Infectious Disease"/>
            <person name="Wu L."/>
            <person name="Ma J."/>
        </authorList>
    </citation>
    <scope>NUCLEOTIDE SEQUENCE [LARGE SCALE GENOMIC DNA]</scope>
    <source>
        <strain evidence="4">CGMCC 1.13718</strain>
    </source>
</reference>
<keyword evidence="4" id="KW-1185">Reference proteome</keyword>
<sequence length="323" mass="34689">MKFWRYVTGLAALIFCGTSLVFTVGLWISIPGGVGGQLVAGLTATALELCKFSFAPFGLWLRAQGRAVGYALLALWPLLVVISIAATVGFLESRTTQQRELNARGSLEYRTLQQQLASVQQQIDTLNSVIATDAANGYRKRAIETIEQLEKLEQQRSAVLAQLKTVRVAASDSAGATFASLATLTHADAAEIQHRGFLALAVVADVVGLVALLAFSSVSTAAPTVKTRQPIVERPAPAAEQSAAAVDPVKTLAQSVALNTEQWALAERIRQGDFGSRPVLRRINREVRGGNQVVKPVFEYLQRSGVLVRDGRGFALATMETSQ</sequence>
<feature type="coiled-coil region" evidence="1">
    <location>
        <begin position="109"/>
        <end position="169"/>
    </location>
</feature>
<keyword evidence="2" id="KW-1133">Transmembrane helix</keyword>
<keyword evidence="2" id="KW-0472">Membrane</keyword>
<comment type="caution">
    <text evidence="3">The sequence shown here is derived from an EMBL/GenBank/DDBJ whole genome shotgun (WGS) entry which is preliminary data.</text>
</comment>
<evidence type="ECO:0000256" key="2">
    <source>
        <dbReference type="SAM" id="Phobius"/>
    </source>
</evidence>
<evidence type="ECO:0000313" key="3">
    <source>
        <dbReference type="EMBL" id="MFC6633560.1"/>
    </source>
</evidence>
<accession>A0ABW1YLK8</accession>
<evidence type="ECO:0000313" key="4">
    <source>
        <dbReference type="Proteomes" id="UP001596425"/>
    </source>
</evidence>
<dbReference type="RefSeq" id="WP_193192867.1">
    <property type="nucleotide sequence ID" value="NZ_JACZFR010000035.1"/>
</dbReference>
<feature type="transmembrane region" description="Helical" evidence="2">
    <location>
        <begin position="40"/>
        <end position="61"/>
    </location>
</feature>